<evidence type="ECO:0000256" key="5">
    <source>
        <dbReference type="ARBA" id="ARBA00023288"/>
    </source>
</evidence>
<evidence type="ECO:0000256" key="4">
    <source>
        <dbReference type="ARBA" id="ARBA00023139"/>
    </source>
</evidence>
<sequence>MFKKRNGFILLLAFAMTMSLLAGCADSKKEPNASDGKAENGSHAGANNAGNAGNNKKSGGTSGHLVTKDPLELTIHMHFGDNVSYQDDWPVFQKAAELTNVSLKGTAPSSATNSKELFNITMASGELSDIVHFNLKDVYDNYGVEGAFEPLNDLIDEHAPNIKALFEERPDLKRHATASDGNIYFINFIPDGQVAKGWFIREDWLEKLQLETPTTVDEFYTVMKAFREQDPNGNGQKDEVPFFARMKSAALDFLVFWNANRGLYLANDKIGFGPYEDAYKTGVQNIADWYKEGLIDPEIFTRGSKGRDIMLREDRGGVTHDWLGSTAGYNDILQGERPDFAFMPMLPPASVDGQIREETKRAEVAASGWGIASTSKHKVEAIKYFNFWFSEEGRRLMNFGIEDVHYDMVDGKPVFKEQYLKAENGTLAALQEDGVQIEIGFHQNFDYERQWSNAIALQGEDMYTKANVFMEQYPTVSYTNEEREKLTTLKSAITTYVEEMSQKWILGAEDLTDDSFAAFQKSLKSMGVEEMLQLEQQAYDRFMSQ</sequence>
<dbReference type="Pfam" id="PF01547">
    <property type="entry name" value="SBP_bac_1"/>
    <property type="match status" value="1"/>
</dbReference>
<keyword evidence="2 7" id="KW-0732">Signal</keyword>
<evidence type="ECO:0000256" key="2">
    <source>
        <dbReference type="ARBA" id="ARBA00022729"/>
    </source>
</evidence>
<keyword evidence="9" id="KW-1185">Reference proteome</keyword>
<accession>A0ABW3HK51</accession>
<proteinExistence type="predicted"/>
<organism evidence="8 9">
    <name type="scientific">Paenibacillus chungangensis</name>
    <dbReference type="NCBI Taxonomy" id="696535"/>
    <lineage>
        <taxon>Bacteria</taxon>
        <taxon>Bacillati</taxon>
        <taxon>Bacillota</taxon>
        <taxon>Bacilli</taxon>
        <taxon>Bacillales</taxon>
        <taxon>Paenibacillaceae</taxon>
        <taxon>Paenibacillus</taxon>
    </lineage>
</organism>
<evidence type="ECO:0000313" key="8">
    <source>
        <dbReference type="EMBL" id="MFD0957814.1"/>
    </source>
</evidence>
<keyword evidence="1" id="KW-1003">Cell membrane</keyword>
<comment type="caution">
    <text evidence="8">The sequence shown here is derived from an EMBL/GenBank/DDBJ whole genome shotgun (WGS) entry which is preliminary data.</text>
</comment>
<protein>
    <submittedName>
        <fullName evidence="8">Extracellular solute-binding protein</fullName>
    </submittedName>
</protein>
<dbReference type="PROSITE" id="PS51257">
    <property type="entry name" value="PROKAR_LIPOPROTEIN"/>
    <property type="match status" value="1"/>
</dbReference>
<feature type="compositionally biased region" description="Low complexity" evidence="6">
    <location>
        <begin position="41"/>
        <end position="59"/>
    </location>
</feature>
<dbReference type="InterPro" id="IPR006059">
    <property type="entry name" value="SBP"/>
</dbReference>
<dbReference type="SUPFAM" id="SSF53850">
    <property type="entry name" value="Periplasmic binding protein-like II"/>
    <property type="match status" value="1"/>
</dbReference>
<dbReference type="PANTHER" id="PTHR43649">
    <property type="entry name" value="ARABINOSE-BINDING PROTEIN-RELATED"/>
    <property type="match status" value="1"/>
</dbReference>
<feature type="chain" id="PRO_5047069199" evidence="7">
    <location>
        <begin position="23"/>
        <end position="545"/>
    </location>
</feature>
<keyword evidence="5" id="KW-0449">Lipoprotein</keyword>
<feature type="signal peptide" evidence="7">
    <location>
        <begin position="1"/>
        <end position="22"/>
    </location>
</feature>
<evidence type="ECO:0000313" key="9">
    <source>
        <dbReference type="Proteomes" id="UP001596989"/>
    </source>
</evidence>
<dbReference type="EMBL" id="JBHTJZ010000002">
    <property type="protein sequence ID" value="MFD0957814.1"/>
    <property type="molecule type" value="Genomic_DNA"/>
</dbReference>
<feature type="compositionally biased region" description="Basic and acidic residues" evidence="6">
    <location>
        <begin position="26"/>
        <end position="40"/>
    </location>
</feature>
<reference evidence="9" key="1">
    <citation type="journal article" date="2019" name="Int. J. Syst. Evol. Microbiol.">
        <title>The Global Catalogue of Microorganisms (GCM) 10K type strain sequencing project: providing services to taxonomists for standard genome sequencing and annotation.</title>
        <authorList>
            <consortium name="The Broad Institute Genomics Platform"/>
            <consortium name="The Broad Institute Genome Sequencing Center for Infectious Disease"/>
            <person name="Wu L."/>
            <person name="Ma J."/>
        </authorList>
    </citation>
    <scope>NUCLEOTIDE SEQUENCE [LARGE SCALE GENOMIC DNA]</scope>
    <source>
        <strain evidence="9">CCUG 59129</strain>
    </source>
</reference>
<evidence type="ECO:0000256" key="1">
    <source>
        <dbReference type="ARBA" id="ARBA00022475"/>
    </source>
</evidence>
<keyword evidence="3" id="KW-0472">Membrane</keyword>
<keyword evidence="4" id="KW-0564">Palmitate</keyword>
<evidence type="ECO:0000256" key="7">
    <source>
        <dbReference type="SAM" id="SignalP"/>
    </source>
</evidence>
<dbReference type="Gene3D" id="3.40.190.10">
    <property type="entry name" value="Periplasmic binding protein-like II"/>
    <property type="match status" value="2"/>
</dbReference>
<dbReference type="PANTHER" id="PTHR43649:SF33">
    <property type="entry name" value="POLYGALACTURONAN_RHAMNOGALACTURONAN-BINDING PROTEIN YTCQ"/>
    <property type="match status" value="1"/>
</dbReference>
<dbReference type="Proteomes" id="UP001596989">
    <property type="component" value="Unassembled WGS sequence"/>
</dbReference>
<name>A0ABW3HK51_9BACL</name>
<evidence type="ECO:0000256" key="6">
    <source>
        <dbReference type="SAM" id="MobiDB-lite"/>
    </source>
</evidence>
<dbReference type="InterPro" id="IPR050490">
    <property type="entry name" value="Bact_solute-bd_prot1"/>
</dbReference>
<feature type="region of interest" description="Disordered" evidence="6">
    <location>
        <begin position="26"/>
        <end position="65"/>
    </location>
</feature>
<evidence type="ECO:0000256" key="3">
    <source>
        <dbReference type="ARBA" id="ARBA00023136"/>
    </source>
</evidence>
<dbReference type="RefSeq" id="WP_377561418.1">
    <property type="nucleotide sequence ID" value="NZ_JBHTJZ010000002.1"/>
</dbReference>
<gene>
    <name evidence="8" type="ORF">ACFQ2I_00210</name>
</gene>